<keyword evidence="1" id="KW-0472">Membrane</keyword>
<proteinExistence type="predicted"/>
<protein>
    <submittedName>
        <fullName evidence="2">Uncharacterized protein</fullName>
    </submittedName>
</protein>
<dbReference type="AlphaFoldDB" id="A0A7C3V592"/>
<keyword evidence="1" id="KW-1133">Transmembrane helix</keyword>
<gene>
    <name evidence="2" type="ORF">ENW96_07370</name>
</gene>
<dbReference type="EMBL" id="DTMF01000182">
    <property type="protein sequence ID" value="HGF34195.1"/>
    <property type="molecule type" value="Genomic_DNA"/>
</dbReference>
<evidence type="ECO:0000313" key="2">
    <source>
        <dbReference type="EMBL" id="HGF34195.1"/>
    </source>
</evidence>
<keyword evidence="1" id="KW-0812">Transmembrane</keyword>
<feature type="transmembrane region" description="Helical" evidence="1">
    <location>
        <begin position="35"/>
        <end position="55"/>
    </location>
</feature>
<name>A0A7C3V592_9BACT</name>
<accession>A0A7C3V592</accession>
<evidence type="ECO:0000256" key="1">
    <source>
        <dbReference type="SAM" id="Phobius"/>
    </source>
</evidence>
<organism evidence="2">
    <name type="scientific">Desulfobacca acetoxidans</name>
    <dbReference type="NCBI Taxonomy" id="60893"/>
    <lineage>
        <taxon>Bacteria</taxon>
        <taxon>Pseudomonadati</taxon>
        <taxon>Thermodesulfobacteriota</taxon>
        <taxon>Desulfobaccia</taxon>
        <taxon>Desulfobaccales</taxon>
        <taxon>Desulfobaccaceae</taxon>
        <taxon>Desulfobacca</taxon>
    </lineage>
</organism>
<sequence>MSQYLKCLVSFLLGGLCIYLGSTMAGKDQQAVVYFLYLVGLVNIWLGVRDLAAILKGKK</sequence>
<reference evidence="2" key="1">
    <citation type="journal article" date="2020" name="mSystems">
        <title>Genome- and Community-Level Interaction Insights into Carbon Utilization and Element Cycling Functions of Hydrothermarchaeota in Hydrothermal Sediment.</title>
        <authorList>
            <person name="Zhou Z."/>
            <person name="Liu Y."/>
            <person name="Xu W."/>
            <person name="Pan J."/>
            <person name="Luo Z.H."/>
            <person name="Li M."/>
        </authorList>
    </citation>
    <scope>NUCLEOTIDE SEQUENCE [LARGE SCALE GENOMIC DNA]</scope>
    <source>
        <strain evidence="2">SpSt-897</strain>
    </source>
</reference>
<comment type="caution">
    <text evidence="2">The sequence shown here is derived from an EMBL/GenBank/DDBJ whole genome shotgun (WGS) entry which is preliminary data.</text>
</comment>